<reference evidence="1" key="1">
    <citation type="submission" date="2008-02" db="EMBL/GenBank/DDBJ databases">
        <title>Complete sequence of Psuedomonas putida W619.</title>
        <authorList>
            <consortium name="US DOE Joint Genome Institute"/>
            <person name="Copeland A."/>
            <person name="Lucas S."/>
            <person name="Lapidus A."/>
            <person name="Barry K."/>
            <person name="Detter J.C."/>
            <person name="Glavina del Rio T."/>
            <person name="Dalin E."/>
            <person name="Tice H."/>
            <person name="Pitluck S."/>
            <person name="Chain P."/>
            <person name="Malfatti S."/>
            <person name="Shin M."/>
            <person name="Vergez L."/>
            <person name="Schmutz J."/>
            <person name="Larimer F."/>
            <person name="Land M."/>
            <person name="Hauser L."/>
            <person name="Kyrpides N."/>
            <person name="Kim E."/>
            <person name="Taghavi S."/>
            <person name="Vangronsveld D."/>
            <person name="van der Lelie D."/>
            <person name="Richardson P."/>
        </authorList>
    </citation>
    <scope>NUCLEOTIDE SEQUENCE</scope>
    <source>
        <strain evidence="1">W619</strain>
    </source>
</reference>
<dbReference type="AlphaFoldDB" id="B1J8X1"/>
<dbReference type="KEGG" id="ppw:PputW619_2521"/>
<dbReference type="eggNOG" id="ENOG502ZBR3">
    <property type="taxonomic scope" value="Bacteria"/>
</dbReference>
<protein>
    <submittedName>
        <fullName evidence="1">Uncharacterized protein</fullName>
    </submittedName>
</protein>
<proteinExistence type="predicted"/>
<name>B1J8X1_PSEPW</name>
<accession>B1J8X1</accession>
<dbReference type="EMBL" id="CP000949">
    <property type="protein sequence ID" value="ACA73021.1"/>
    <property type="molecule type" value="Genomic_DNA"/>
</dbReference>
<evidence type="ECO:0000313" key="1">
    <source>
        <dbReference type="EMBL" id="ACA73021.1"/>
    </source>
</evidence>
<dbReference type="HOGENOM" id="CLU_092087_0_0_6"/>
<sequence length="261" mass="29106">MSVALALYGVEDVNPKLALKFAKHFFACINLSITGAGYYTYLREGDHVGDHDLVAVELTELEARVNNGTVTAFRIYNEASGAIPWFASFGYSTNDFGSFYHFDGQCSEGSVGLESLIKFVKDISADVVVPYGIIYNCEKVSKAFSYAAGNNMVAIYPYENSSAFKREVPGRFQGRERYKEDLLRMVYPVNILSSRHLEADVEGVVLRDWIGESGGRGSLEPLTSSTWLWYVEADQLQNVNKSLGEAGILISWKKPDVKKRF</sequence>
<dbReference type="OrthoDB" id="9014021at2"/>
<gene>
    <name evidence="1" type="ordered locus">PputW619_2521</name>
</gene>
<dbReference type="STRING" id="390235.PputW619_2521"/>
<organism evidence="1">
    <name type="scientific">Pseudomonas putida (strain W619)</name>
    <dbReference type="NCBI Taxonomy" id="390235"/>
    <lineage>
        <taxon>Bacteria</taxon>
        <taxon>Pseudomonadati</taxon>
        <taxon>Pseudomonadota</taxon>
        <taxon>Gammaproteobacteria</taxon>
        <taxon>Pseudomonadales</taxon>
        <taxon>Pseudomonadaceae</taxon>
        <taxon>Pseudomonas</taxon>
    </lineage>
</organism>